<evidence type="ECO:0000313" key="2">
    <source>
        <dbReference type="Proteomes" id="UP000887458"/>
    </source>
</evidence>
<comment type="caution">
    <text evidence="1">The sequence shown here is derived from an EMBL/GenBank/DDBJ whole genome shotgun (WGS) entry which is preliminary data.</text>
</comment>
<organism evidence="1 2">
    <name type="scientific">Dermatophagoides pteronyssinus</name>
    <name type="common">European house dust mite</name>
    <dbReference type="NCBI Taxonomy" id="6956"/>
    <lineage>
        <taxon>Eukaryota</taxon>
        <taxon>Metazoa</taxon>
        <taxon>Ecdysozoa</taxon>
        <taxon>Arthropoda</taxon>
        <taxon>Chelicerata</taxon>
        <taxon>Arachnida</taxon>
        <taxon>Acari</taxon>
        <taxon>Acariformes</taxon>
        <taxon>Sarcoptiformes</taxon>
        <taxon>Astigmata</taxon>
        <taxon>Psoroptidia</taxon>
        <taxon>Analgoidea</taxon>
        <taxon>Pyroglyphidae</taxon>
        <taxon>Dermatophagoidinae</taxon>
        <taxon>Dermatophagoides</taxon>
    </lineage>
</organism>
<name>A0ABQ8J9L8_DERPT</name>
<protein>
    <submittedName>
        <fullName evidence="1">Uncharacterized protein</fullName>
    </submittedName>
</protein>
<reference evidence="1 2" key="2">
    <citation type="journal article" date="2022" name="Mol. Biol. Evol.">
        <title>Comparative Genomics Reveals Insights into the Divergent Evolution of Astigmatic Mites and Household Pest Adaptations.</title>
        <authorList>
            <person name="Xiong Q."/>
            <person name="Wan A.T."/>
            <person name="Liu X."/>
            <person name="Fung C.S."/>
            <person name="Xiao X."/>
            <person name="Malainual N."/>
            <person name="Hou J."/>
            <person name="Wang L."/>
            <person name="Wang M."/>
            <person name="Yang K.Y."/>
            <person name="Cui Y."/>
            <person name="Leung E.L."/>
            <person name="Nong W."/>
            <person name="Shin S.K."/>
            <person name="Au S.W."/>
            <person name="Jeong K.Y."/>
            <person name="Chew F.T."/>
            <person name="Hui J.H."/>
            <person name="Leung T.F."/>
            <person name="Tungtrongchitr A."/>
            <person name="Zhong N."/>
            <person name="Liu Z."/>
            <person name="Tsui S.K."/>
        </authorList>
    </citation>
    <scope>NUCLEOTIDE SEQUENCE [LARGE SCALE GENOMIC DNA]</scope>
    <source>
        <strain evidence="1">Derp</strain>
    </source>
</reference>
<evidence type="ECO:0000313" key="1">
    <source>
        <dbReference type="EMBL" id="KAH9419303.1"/>
    </source>
</evidence>
<proteinExistence type="predicted"/>
<accession>A0ABQ8J9L8</accession>
<dbReference type="Proteomes" id="UP000887458">
    <property type="component" value="Unassembled WGS sequence"/>
</dbReference>
<dbReference type="EMBL" id="NJHN03000060">
    <property type="protein sequence ID" value="KAH9419303.1"/>
    <property type="molecule type" value="Genomic_DNA"/>
</dbReference>
<reference evidence="1 2" key="1">
    <citation type="journal article" date="2018" name="J. Allergy Clin. Immunol.">
        <title>High-quality assembly of Dermatophagoides pteronyssinus genome and transcriptome reveals a wide range of novel allergens.</title>
        <authorList>
            <person name="Liu X.Y."/>
            <person name="Yang K.Y."/>
            <person name="Wang M.Q."/>
            <person name="Kwok J.S."/>
            <person name="Zeng X."/>
            <person name="Yang Z."/>
            <person name="Xiao X.J."/>
            <person name="Lau C.P."/>
            <person name="Li Y."/>
            <person name="Huang Z.M."/>
            <person name="Ba J.G."/>
            <person name="Yim A.K."/>
            <person name="Ouyang C.Y."/>
            <person name="Ngai S.M."/>
            <person name="Chan T.F."/>
            <person name="Leung E.L."/>
            <person name="Liu L."/>
            <person name="Liu Z.G."/>
            <person name="Tsui S.K."/>
        </authorList>
    </citation>
    <scope>NUCLEOTIDE SEQUENCE [LARGE SCALE GENOMIC DNA]</scope>
    <source>
        <strain evidence="1">Derp</strain>
    </source>
</reference>
<keyword evidence="2" id="KW-1185">Reference proteome</keyword>
<gene>
    <name evidence="1" type="ORF">DERP_005810</name>
</gene>
<sequence length="83" mass="9863">MDDEKSRIIHHLHMQTNIDCKTKFQSIFIKSEIVSTSVVIVVIVGKPKFKYNEQKEFTLDLKHFLSILFPHLLPFIMRFSWAQ</sequence>